<evidence type="ECO:0000256" key="3">
    <source>
        <dbReference type="PROSITE-ProRule" id="PRU00192"/>
    </source>
</evidence>
<keyword evidence="9" id="KW-1185">Reference proteome</keyword>
<dbReference type="Pfam" id="PF17820">
    <property type="entry name" value="PDZ_6"/>
    <property type="match status" value="1"/>
</dbReference>
<dbReference type="InterPro" id="IPR001478">
    <property type="entry name" value="PDZ"/>
</dbReference>
<dbReference type="SMART" id="SM00326">
    <property type="entry name" value="SH3"/>
    <property type="match status" value="1"/>
</dbReference>
<feature type="compositionally biased region" description="Basic and acidic residues" evidence="4">
    <location>
        <begin position="1040"/>
        <end position="1068"/>
    </location>
</feature>
<feature type="compositionally biased region" description="Pro residues" evidence="4">
    <location>
        <begin position="252"/>
        <end position="262"/>
    </location>
</feature>
<dbReference type="InterPro" id="IPR008144">
    <property type="entry name" value="Guanylate_kin-like_dom"/>
</dbReference>
<dbReference type="Gene3D" id="3.40.50.300">
    <property type="entry name" value="P-loop containing nucleotide triphosphate hydrolases"/>
    <property type="match status" value="1"/>
</dbReference>
<dbReference type="InterPro" id="IPR050716">
    <property type="entry name" value="MAGUK"/>
</dbReference>
<feature type="domain" description="SH3" evidence="5">
    <location>
        <begin position="552"/>
        <end position="622"/>
    </location>
</feature>
<feature type="compositionally biased region" description="Acidic residues" evidence="4">
    <location>
        <begin position="1097"/>
        <end position="1116"/>
    </location>
</feature>
<dbReference type="InterPro" id="IPR008145">
    <property type="entry name" value="GK/Ca_channel_bsu"/>
</dbReference>
<dbReference type="SMART" id="SM00072">
    <property type="entry name" value="GuKc"/>
    <property type="match status" value="1"/>
</dbReference>
<dbReference type="AlphaFoldDB" id="A0A8T1MYZ2"/>
<comment type="similarity">
    <text evidence="1">Belongs to the MAGUK family.</text>
</comment>
<dbReference type="Proteomes" id="UP000286415">
    <property type="component" value="Unassembled WGS sequence"/>
</dbReference>
<keyword evidence="2 3" id="KW-0728">SH3 domain</keyword>
<dbReference type="CDD" id="cd11862">
    <property type="entry name" value="SH3_MPP"/>
    <property type="match status" value="1"/>
</dbReference>
<dbReference type="PROSITE" id="PS50106">
    <property type="entry name" value="PDZ"/>
    <property type="match status" value="1"/>
</dbReference>
<reference evidence="8 9" key="1">
    <citation type="journal article" date="2018" name="Biotechnol. Adv.">
        <title>Improved genomic resources and new bioinformatic workflow for the carcinogenic parasite Clonorchis sinensis: Biotechnological implications.</title>
        <authorList>
            <person name="Wang D."/>
            <person name="Korhonen P.K."/>
            <person name="Gasser R.B."/>
            <person name="Young N.D."/>
        </authorList>
    </citation>
    <scope>NUCLEOTIDE SEQUENCE [LARGE SCALE GENOMIC DNA]</scope>
    <source>
        <strain evidence="8">Cs-k2</strain>
    </source>
</reference>
<evidence type="ECO:0000259" key="7">
    <source>
        <dbReference type="PROSITE" id="PS50106"/>
    </source>
</evidence>
<feature type="compositionally biased region" description="Polar residues" evidence="4">
    <location>
        <begin position="1073"/>
        <end position="1090"/>
    </location>
</feature>
<feature type="region of interest" description="Disordered" evidence="4">
    <location>
        <begin position="196"/>
        <end position="468"/>
    </location>
</feature>
<evidence type="ECO:0000313" key="9">
    <source>
        <dbReference type="Proteomes" id="UP000286415"/>
    </source>
</evidence>
<comment type="caution">
    <text evidence="8">The sequence shown here is derived from an EMBL/GenBank/DDBJ whole genome shotgun (WGS) entry which is preliminary data.</text>
</comment>
<evidence type="ECO:0000259" key="5">
    <source>
        <dbReference type="PROSITE" id="PS50002"/>
    </source>
</evidence>
<dbReference type="Gene3D" id="2.30.30.40">
    <property type="entry name" value="SH3 Domains"/>
    <property type="match status" value="1"/>
</dbReference>
<evidence type="ECO:0000259" key="6">
    <source>
        <dbReference type="PROSITE" id="PS50052"/>
    </source>
</evidence>
<evidence type="ECO:0000256" key="1">
    <source>
        <dbReference type="ARBA" id="ARBA00007014"/>
    </source>
</evidence>
<dbReference type="InterPro" id="IPR036028">
    <property type="entry name" value="SH3-like_dom_sf"/>
</dbReference>
<feature type="region of interest" description="Disordered" evidence="4">
    <location>
        <begin position="154"/>
        <end position="183"/>
    </location>
</feature>
<dbReference type="PROSITE" id="PS50002">
    <property type="entry name" value="SH3"/>
    <property type="match status" value="1"/>
</dbReference>
<dbReference type="SMART" id="SM00228">
    <property type="entry name" value="PDZ"/>
    <property type="match status" value="1"/>
</dbReference>
<dbReference type="SUPFAM" id="SSF52540">
    <property type="entry name" value="P-loop containing nucleoside triphosphate hydrolases"/>
    <property type="match status" value="1"/>
</dbReference>
<dbReference type="Pfam" id="PF00018">
    <property type="entry name" value="SH3_1"/>
    <property type="match status" value="1"/>
</dbReference>
<gene>
    <name evidence="8" type="ORF">CSKR_112619</name>
</gene>
<proteinExistence type="inferred from homology"/>
<dbReference type="SUPFAM" id="SSF50156">
    <property type="entry name" value="PDZ domain-like"/>
    <property type="match status" value="1"/>
</dbReference>
<evidence type="ECO:0000256" key="4">
    <source>
        <dbReference type="SAM" id="MobiDB-lite"/>
    </source>
</evidence>
<accession>A0A8T1MYZ2</accession>
<sequence length="1116" mass="123311">MPDLGMKKPRNIYALQICSRTFENPEQLAECFATSGSEPLTEAEVKYLQSFLSQKQLRNTLQLLDDLTTGINFQALVPSARPRTQEECDSLQALSELWTELEGFVMQTREQDEPEAHELYDLLADMHIRELLVAYDDVANRRYLTEVFDLTPVYTEPENPRSTKVASSSKRNPPVPQSEEMPDDSLVEVTAISEDAAPLSTGPPPNSRNKNSNSYDLVEQPSHSKKGGSVSKLVDHFEKSRDPDMTKSQTPTNPPPSKPRTPPVGDESWGSVTSLTAAHRPKTNKPLTVNEAVPRQQRGPELKFTPPSASSASPSKPSLSPLSPSPQATRRTRVPGGSPASRRIPVNSESPPTGDESRLSKPSKTTLPRSPDSFHSTSLPDRSKRHSAVHKGSAPESKGTLSLTRRLSNRSSRRNHTASIVDNTPPQPGQTRKVQLRRDRPGESIGITVAVRTPSPPPSPTTQFRTAKSADGKPLLAIQRVLAGSLADRNGSIFPGDILLEFNGYPVHSLDEIYTLMQQTSSALECELLVQTPESNGSLLRPGLQHKQNSTGTKRYIRTFFDYDSTKDSLLPTGDVGLSFKAGDVLELVDDQDPNWWQVRPLNDSHGQVRLVPSQTLEERRTAFNQEKIPGGTLKKTRRTIKMFFRAADSSGLRLRSDIWSYEEVVPWPQSMVPCLLLLGVTGVGRRNLKVLLASSEPKRFAYPLSDTTDPTASTSQFHILPKAQMEADVRSGAYVEWGKVGGNYYGIRFSAIRKIIASGRTAVLDCQPQTVHLLHQPEFNPCTIFIAAPTFEVAKRMMKDGLENGVTKNNRSDEELRCLIEESQTFARAHRHLYFHSLTNSDMRESVARLSRLISRLERHPSWIPSGWAYELSVPGGPAPNFVPGSSSLSALGIPNLPPAHSSTIARSVLSGISEASSESANRLARPPSICSESVLSERQLSGLRSSLNRPAAAASPITPRQRLYERRRKPQHDFQPMSPAIPEQDTPSESGVSHSVVGNRVIETRHHPKRLHSEQPSAPKRFGGRESVPSIEQSSAREALEHTVYENRHSATVESSFPRDFHDNTRRNPRIAQQSTTRTGLARQSQAPKTAANPPDDEDDFSETSSEDDQDNAV</sequence>
<reference evidence="8 9" key="2">
    <citation type="journal article" date="2021" name="Genomics">
        <title>High-quality reference genome for Clonorchis sinensis.</title>
        <authorList>
            <person name="Young N.D."/>
            <person name="Stroehlein A.J."/>
            <person name="Kinkar L."/>
            <person name="Wang T."/>
            <person name="Sohn W.M."/>
            <person name="Chang B.C.H."/>
            <person name="Kaur P."/>
            <person name="Weisz D."/>
            <person name="Dudchenko O."/>
            <person name="Aiden E.L."/>
            <person name="Korhonen P.K."/>
            <person name="Gasser R.B."/>
        </authorList>
    </citation>
    <scope>NUCLEOTIDE SEQUENCE [LARGE SCALE GENOMIC DNA]</scope>
    <source>
        <strain evidence="8">Cs-k2</strain>
    </source>
</reference>
<dbReference type="InterPro" id="IPR001452">
    <property type="entry name" value="SH3_domain"/>
</dbReference>
<dbReference type="EMBL" id="NIRI02000010">
    <property type="protein sequence ID" value="KAG5454075.1"/>
    <property type="molecule type" value="Genomic_DNA"/>
</dbReference>
<feature type="compositionally biased region" description="Polar residues" evidence="4">
    <location>
        <begin position="160"/>
        <end position="171"/>
    </location>
</feature>
<dbReference type="InterPro" id="IPR027417">
    <property type="entry name" value="P-loop_NTPase"/>
</dbReference>
<feature type="compositionally biased region" description="Polar residues" evidence="4">
    <location>
        <begin position="417"/>
        <end position="433"/>
    </location>
</feature>
<feature type="domain" description="Guanylate kinase-like" evidence="6">
    <location>
        <begin position="673"/>
        <end position="856"/>
    </location>
</feature>
<feature type="compositionally biased region" description="Basic residues" evidence="4">
    <location>
        <begin position="407"/>
        <end position="416"/>
    </location>
</feature>
<evidence type="ECO:0000313" key="8">
    <source>
        <dbReference type="EMBL" id="KAG5454075.1"/>
    </source>
</evidence>
<dbReference type="SUPFAM" id="SSF50044">
    <property type="entry name" value="SH3-domain"/>
    <property type="match status" value="1"/>
</dbReference>
<feature type="compositionally biased region" description="Low complexity" evidence="4">
    <location>
        <begin position="306"/>
        <end position="326"/>
    </location>
</feature>
<feature type="compositionally biased region" description="Basic and acidic residues" evidence="4">
    <location>
        <begin position="233"/>
        <end position="245"/>
    </location>
</feature>
<dbReference type="Pfam" id="PF00625">
    <property type="entry name" value="Guanylate_kin"/>
    <property type="match status" value="1"/>
</dbReference>
<dbReference type="InterPro" id="IPR036034">
    <property type="entry name" value="PDZ_sf"/>
</dbReference>
<feature type="region of interest" description="Disordered" evidence="4">
    <location>
        <begin position="943"/>
        <end position="1116"/>
    </location>
</feature>
<dbReference type="Gene3D" id="1.10.287.650">
    <property type="entry name" value="L27 domain"/>
    <property type="match status" value="1"/>
</dbReference>
<evidence type="ECO:0000256" key="2">
    <source>
        <dbReference type="ARBA" id="ARBA00022443"/>
    </source>
</evidence>
<dbReference type="Gene3D" id="2.30.42.10">
    <property type="match status" value="1"/>
</dbReference>
<dbReference type="OrthoDB" id="65789at2759"/>
<dbReference type="PANTHER" id="PTHR23122">
    <property type="entry name" value="MEMBRANE-ASSOCIATED GUANYLATE KINASE MAGUK"/>
    <property type="match status" value="1"/>
</dbReference>
<feature type="domain" description="PDZ" evidence="7">
    <location>
        <begin position="433"/>
        <end position="532"/>
    </location>
</feature>
<dbReference type="PROSITE" id="PS50052">
    <property type="entry name" value="GUANYLATE_KINASE_2"/>
    <property type="match status" value="1"/>
</dbReference>
<protein>
    <submittedName>
        <fullName evidence="8">MAGUK p55 sub member 2</fullName>
    </submittedName>
</protein>
<feature type="compositionally biased region" description="Polar residues" evidence="4">
    <location>
        <begin position="360"/>
        <end position="380"/>
    </location>
</feature>
<dbReference type="InterPro" id="IPR041489">
    <property type="entry name" value="PDZ_6"/>
</dbReference>
<organism evidence="8 9">
    <name type="scientific">Clonorchis sinensis</name>
    <name type="common">Chinese liver fluke</name>
    <dbReference type="NCBI Taxonomy" id="79923"/>
    <lineage>
        <taxon>Eukaryota</taxon>
        <taxon>Metazoa</taxon>
        <taxon>Spiralia</taxon>
        <taxon>Lophotrochozoa</taxon>
        <taxon>Platyhelminthes</taxon>
        <taxon>Trematoda</taxon>
        <taxon>Digenea</taxon>
        <taxon>Opisthorchiida</taxon>
        <taxon>Opisthorchiata</taxon>
        <taxon>Opisthorchiidae</taxon>
        <taxon>Clonorchis</taxon>
    </lineage>
</organism>
<name>A0A8T1MYZ2_CLOSI</name>